<keyword evidence="2" id="KW-1185">Reference proteome</keyword>
<comment type="caution">
    <text evidence="1">The sequence shown here is derived from an EMBL/GenBank/DDBJ whole genome shotgun (WGS) entry which is preliminary data.</text>
</comment>
<sequence>MGKARTSEVTAYFNSNINAVWDVVTNNKDCEWRSDIEKIEILNEGEFIEYTGNGNSTKFIITKKKSYSEYEFNMENKMFTGSWTGHFSETENGGTKIIFKENILIKNPIIRVLSYFLMDLKKMQNTYILDLKKKLVE</sequence>
<organism evidence="1 2">
    <name type="scientific">Inconstantimicrobium mannanitabidum</name>
    <dbReference type="NCBI Taxonomy" id="1604901"/>
    <lineage>
        <taxon>Bacteria</taxon>
        <taxon>Bacillati</taxon>
        <taxon>Bacillota</taxon>
        <taxon>Clostridia</taxon>
        <taxon>Eubacteriales</taxon>
        <taxon>Clostridiaceae</taxon>
        <taxon>Inconstantimicrobium</taxon>
    </lineage>
</organism>
<dbReference type="Proteomes" id="UP001058074">
    <property type="component" value="Unassembled WGS sequence"/>
</dbReference>
<reference evidence="1" key="1">
    <citation type="journal article" date="2025" name="Int. J. Syst. Evol. Microbiol.">
        <title>Inconstantimicrobium mannanitabidum sp. nov., a novel member of the family Clostridiaceae isolated from anoxic soil under the treatment of reductive soil disinfestation.</title>
        <authorList>
            <person name="Ueki A."/>
            <person name="Tonouchi A."/>
            <person name="Honma S."/>
            <person name="Kaku N."/>
            <person name="Ueki K."/>
        </authorList>
    </citation>
    <scope>NUCLEOTIDE SEQUENCE</scope>
    <source>
        <strain evidence="1">TW13</strain>
    </source>
</reference>
<evidence type="ECO:0000313" key="2">
    <source>
        <dbReference type="Proteomes" id="UP001058074"/>
    </source>
</evidence>
<proteinExistence type="predicted"/>
<protein>
    <submittedName>
        <fullName evidence="1">Uncharacterized protein</fullName>
    </submittedName>
</protein>
<dbReference type="EMBL" id="BROD01000001">
    <property type="protein sequence ID" value="GKX65705.1"/>
    <property type="molecule type" value="Genomic_DNA"/>
</dbReference>
<accession>A0ACB5R9J6</accession>
<evidence type="ECO:0000313" key="1">
    <source>
        <dbReference type="EMBL" id="GKX65705.1"/>
    </source>
</evidence>
<name>A0ACB5R9J6_9CLOT</name>
<gene>
    <name evidence="1" type="ORF">rsdtw13_09630</name>
</gene>